<sequence length="168" mass="18926">MSTIQTVFGSKSFLVKLLDERHDPQLKLLKPAEEGLDYMIYDPSGKAHFSAPLQYETLADLGTPADNGYIHFMYFNLSSDDVKVFLAKIKDLIDKHDIFLGQTQVLVAQKVKHPDDFVVVSGWQSSNDYYEFKNTPALSAVKEFIRRAASANGFHQAGYAVIDPHQKN</sequence>
<dbReference type="EMBL" id="BAYM01000246">
    <property type="protein sequence ID" value="GAN37686.1"/>
    <property type="molecule type" value="Genomic_DNA"/>
</dbReference>
<keyword evidence="1" id="KW-0560">Oxidoreductase</keyword>
<name>A0A0C9PRW4_LACPA</name>
<keyword evidence="1" id="KW-0503">Monooxygenase</keyword>
<dbReference type="RefSeq" id="WP_003575469.1">
    <property type="nucleotide sequence ID" value="NZ_BAYM01000246.1"/>
</dbReference>
<protein>
    <submittedName>
        <fullName evidence="1">Monooxygenase</fullName>
    </submittedName>
</protein>
<organism evidence="1 2">
    <name type="scientific">Lacticaseibacillus paracasei NRIC 0644</name>
    <dbReference type="NCBI Taxonomy" id="1435038"/>
    <lineage>
        <taxon>Bacteria</taxon>
        <taxon>Bacillati</taxon>
        <taxon>Bacillota</taxon>
        <taxon>Bacilli</taxon>
        <taxon>Lactobacillales</taxon>
        <taxon>Lactobacillaceae</taxon>
        <taxon>Lacticaseibacillus</taxon>
    </lineage>
</organism>
<dbReference type="GO" id="GO:0004497">
    <property type="term" value="F:monooxygenase activity"/>
    <property type="evidence" value="ECO:0007669"/>
    <property type="project" value="UniProtKB-KW"/>
</dbReference>
<dbReference type="AlphaFoldDB" id="A0A0C9PRW4"/>
<dbReference type="Proteomes" id="UP000032552">
    <property type="component" value="Unassembled WGS sequence"/>
</dbReference>
<comment type="caution">
    <text evidence="1">The sequence shown here is derived from an EMBL/GenBank/DDBJ whole genome shotgun (WGS) entry which is preliminary data.</text>
</comment>
<evidence type="ECO:0000313" key="2">
    <source>
        <dbReference type="Proteomes" id="UP000032552"/>
    </source>
</evidence>
<accession>A0A0C9PRW4</accession>
<proteinExistence type="predicted"/>
<evidence type="ECO:0000313" key="1">
    <source>
        <dbReference type="EMBL" id="GAN37686.1"/>
    </source>
</evidence>
<dbReference type="Gene3D" id="3.30.70.100">
    <property type="match status" value="1"/>
</dbReference>
<gene>
    <name evidence="1" type="ORF">LC0644_2275</name>
</gene>
<reference evidence="2" key="1">
    <citation type="submission" date="2014-05" db="EMBL/GenBank/DDBJ databases">
        <title>Whole genome sequencing of Lactobacillus casei NRIC0644.</title>
        <authorList>
            <person name="Atarashi H."/>
            <person name="Yoshida Y."/>
            <person name="Fujimura S."/>
            <person name="Tanaka N."/>
            <person name="Shiwa Y."/>
            <person name="Yoshikawa H."/>
            <person name="Okada S."/>
            <person name="Nakagawa J."/>
        </authorList>
    </citation>
    <scope>NUCLEOTIDE SEQUENCE [LARGE SCALE GENOMIC DNA]</scope>
    <source>
        <strain evidence="2">NRIC0644</strain>
    </source>
</reference>